<gene>
    <name evidence="2" type="ORF">Cci01nite_70510</name>
</gene>
<evidence type="ECO:0000313" key="2">
    <source>
        <dbReference type="EMBL" id="GIG01958.1"/>
    </source>
</evidence>
<comment type="caution">
    <text evidence="2">The sequence shown here is derived from an EMBL/GenBank/DDBJ whole genome shotgun (WGS) entry which is preliminary data.</text>
</comment>
<sequence>MAATELVVERAVRGSDPLHRLDVGFTDQTIAVAGRSFVHRRDKPPHCRRHEGRGAEPDRPEHLPPMHIFLPKVYGEGDALSLIRRKL</sequence>
<keyword evidence="3" id="KW-1185">Reference proteome</keyword>
<organism evidence="2 3">
    <name type="scientific">Catellatospora citrea</name>
    <dbReference type="NCBI Taxonomy" id="53366"/>
    <lineage>
        <taxon>Bacteria</taxon>
        <taxon>Bacillati</taxon>
        <taxon>Actinomycetota</taxon>
        <taxon>Actinomycetes</taxon>
        <taxon>Micromonosporales</taxon>
        <taxon>Micromonosporaceae</taxon>
        <taxon>Catellatospora</taxon>
    </lineage>
</organism>
<evidence type="ECO:0000313" key="3">
    <source>
        <dbReference type="Proteomes" id="UP000659904"/>
    </source>
</evidence>
<dbReference type="EMBL" id="BONH01000045">
    <property type="protein sequence ID" value="GIG01958.1"/>
    <property type="molecule type" value="Genomic_DNA"/>
</dbReference>
<proteinExistence type="predicted"/>
<name>A0A8J3KFF3_9ACTN</name>
<evidence type="ECO:0000256" key="1">
    <source>
        <dbReference type="SAM" id="MobiDB-lite"/>
    </source>
</evidence>
<reference evidence="2 3" key="1">
    <citation type="submission" date="2021-01" db="EMBL/GenBank/DDBJ databases">
        <title>Whole genome shotgun sequence of Catellatospora citrea NBRC 14495.</title>
        <authorList>
            <person name="Komaki H."/>
            <person name="Tamura T."/>
        </authorList>
    </citation>
    <scope>NUCLEOTIDE SEQUENCE [LARGE SCALE GENOMIC DNA]</scope>
    <source>
        <strain evidence="2 3">NBRC 14495</strain>
    </source>
</reference>
<feature type="compositionally biased region" description="Basic residues" evidence="1">
    <location>
        <begin position="41"/>
        <end position="51"/>
    </location>
</feature>
<accession>A0A8J3KFF3</accession>
<dbReference type="AlphaFoldDB" id="A0A8J3KFF3"/>
<feature type="compositionally biased region" description="Basic and acidic residues" evidence="1">
    <location>
        <begin position="52"/>
        <end position="64"/>
    </location>
</feature>
<feature type="region of interest" description="Disordered" evidence="1">
    <location>
        <begin position="41"/>
        <end position="64"/>
    </location>
</feature>
<dbReference type="Proteomes" id="UP000659904">
    <property type="component" value="Unassembled WGS sequence"/>
</dbReference>
<protein>
    <submittedName>
        <fullName evidence="2">Uncharacterized protein</fullName>
    </submittedName>
</protein>